<organism evidence="2 3">
    <name type="scientific">Gigaspora margarita</name>
    <dbReference type="NCBI Taxonomy" id="4874"/>
    <lineage>
        <taxon>Eukaryota</taxon>
        <taxon>Fungi</taxon>
        <taxon>Fungi incertae sedis</taxon>
        <taxon>Mucoromycota</taxon>
        <taxon>Glomeromycotina</taxon>
        <taxon>Glomeromycetes</taxon>
        <taxon>Diversisporales</taxon>
        <taxon>Gigasporaceae</taxon>
        <taxon>Gigaspora</taxon>
    </lineage>
</organism>
<evidence type="ECO:0000259" key="1">
    <source>
        <dbReference type="Pfam" id="PF03732"/>
    </source>
</evidence>
<dbReference type="InterPro" id="IPR005162">
    <property type="entry name" value="Retrotrans_gag_dom"/>
</dbReference>
<gene>
    <name evidence="2" type="ORF">GMARGA_LOCUS12328</name>
</gene>
<dbReference type="Pfam" id="PF03732">
    <property type="entry name" value="Retrotrans_gag"/>
    <property type="match status" value="1"/>
</dbReference>
<comment type="caution">
    <text evidence="2">The sequence shown here is derived from an EMBL/GenBank/DDBJ whole genome shotgun (WGS) entry which is preliminary data.</text>
</comment>
<evidence type="ECO:0000313" key="3">
    <source>
        <dbReference type="Proteomes" id="UP000789901"/>
    </source>
</evidence>
<evidence type="ECO:0000313" key="2">
    <source>
        <dbReference type="EMBL" id="CAG8704189.1"/>
    </source>
</evidence>
<feature type="non-terminal residue" evidence="2">
    <location>
        <position position="240"/>
    </location>
</feature>
<accession>A0ABN7V072</accession>
<dbReference type="EMBL" id="CAJVQB010007480">
    <property type="protein sequence ID" value="CAG8704189.1"/>
    <property type="molecule type" value="Genomic_DNA"/>
</dbReference>
<keyword evidence="3" id="KW-1185">Reference proteome</keyword>
<dbReference type="Proteomes" id="UP000789901">
    <property type="component" value="Unassembled WGS sequence"/>
</dbReference>
<name>A0ABN7V072_GIGMA</name>
<reference evidence="2 3" key="1">
    <citation type="submission" date="2021-06" db="EMBL/GenBank/DDBJ databases">
        <authorList>
            <person name="Kallberg Y."/>
            <person name="Tangrot J."/>
            <person name="Rosling A."/>
        </authorList>
    </citation>
    <scope>NUCLEOTIDE SEQUENCE [LARGE SCALE GENOMIC DNA]</scope>
    <source>
        <strain evidence="2 3">120-4 pot B 10/14</strain>
    </source>
</reference>
<sequence>MTMLKLIASTVLMKKTSLDKVAADWYKEVRSKISCWKTKSENEVKKNKSFYHLLVEQFMPLEKQHYWQIELNSLTQQEHERVDTYTTKFKKLLNCVNTNNCLSDAYIVRIFLGGLKAMNAALVAIVVPKSLIEAIAAARRMKTGNYYSQHNAKVAKQVRVESKLSDFKKRINEIALNYAILMGKIKIIKEHLQTNKPVNMGNPKDNYSNLANMNDLINNYDKPNNHNEPDKIDNIIYSHK</sequence>
<protein>
    <submittedName>
        <fullName evidence="2">38192_t:CDS:1</fullName>
    </submittedName>
</protein>
<feature type="domain" description="Retrotransposon gag" evidence="1">
    <location>
        <begin position="17"/>
        <end position="116"/>
    </location>
</feature>
<proteinExistence type="predicted"/>